<dbReference type="AlphaFoldDB" id="A0A382I3E7"/>
<evidence type="ECO:0000259" key="6">
    <source>
        <dbReference type="Pfam" id="PF02668"/>
    </source>
</evidence>
<dbReference type="InterPro" id="IPR042098">
    <property type="entry name" value="TauD-like_sf"/>
</dbReference>
<keyword evidence="5" id="KW-0408">Iron</keyword>
<dbReference type="PANTHER" id="PTHR43779">
    <property type="entry name" value="DIOXYGENASE RV0097-RELATED"/>
    <property type="match status" value="1"/>
</dbReference>
<dbReference type="Gene3D" id="3.60.130.10">
    <property type="entry name" value="Clavaminate synthase-like"/>
    <property type="match status" value="1"/>
</dbReference>
<dbReference type="GO" id="GO:0046872">
    <property type="term" value="F:metal ion binding"/>
    <property type="evidence" value="ECO:0007669"/>
    <property type="project" value="UniProtKB-KW"/>
</dbReference>
<dbReference type="SUPFAM" id="SSF51197">
    <property type="entry name" value="Clavaminate synthase-like"/>
    <property type="match status" value="1"/>
</dbReference>
<dbReference type="PANTHER" id="PTHR43779:SF3">
    <property type="entry name" value="(3R)-3-[(CARBOXYMETHYL)AMINO]FATTY ACID OXYGENASE_DECARBOXYLASE"/>
    <property type="match status" value="1"/>
</dbReference>
<keyword evidence="3" id="KW-0223">Dioxygenase</keyword>
<evidence type="ECO:0000256" key="1">
    <source>
        <dbReference type="ARBA" id="ARBA00005896"/>
    </source>
</evidence>
<proteinExistence type="inferred from homology"/>
<accession>A0A382I3E7</accession>
<feature type="domain" description="TauD/TfdA-like" evidence="6">
    <location>
        <begin position="5"/>
        <end position="158"/>
    </location>
</feature>
<dbReference type="InterPro" id="IPR003819">
    <property type="entry name" value="TauD/TfdA-like"/>
</dbReference>
<evidence type="ECO:0000256" key="5">
    <source>
        <dbReference type="ARBA" id="ARBA00023004"/>
    </source>
</evidence>
<evidence type="ECO:0000256" key="2">
    <source>
        <dbReference type="ARBA" id="ARBA00022723"/>
    </source>
</evidence>
<keyword evidence="2" id="KW-0479">Metal-binding</keyword>
<evidence type="ECO:0000313" key="7">
    <source>
        <dbReference type="EMBL" id="SVB94126.1"/>
    </source>
</evidence>
<dbReference type="GO" id="GO:0051213">
    <property type="term" value="F:dioxygenase activity"/>
    <property type="evidence" value="ECO:0007669"/>
    <property type="project" value="UniProtKB-KW"/>
</dbReference>
<organism evidence="7">
    <name type="scientific">marine metagenome</name>
    <dbReference type="NCBI Taxonomy" id="408172"/>
    <lineage>
        <taxon>unclassified sequences</taxon>
        <taxon>metagenomes</taxon>
        <taxon>ecological metagenomes</taxon>
    </lineage>
</organism>
<keyword evidence="4" id="KW-0560">Oxidoreductase</keyword>
<sequence>MSLQFKKLHQKFGVEIINFDLSKDLNNNSFKEILFAFNEYGILLFRRQNLSIENQVIFGRKFGKVLIHAVNQYHAEGHPEVYVLNNLDDKGNPSGKHPDQGSLYWHTDGSWRKNTGQATIMVADIIPSKGGETQFCCMENSYASLDNSMKQKISEFSAV</sequence>
<dbReference type="InterPro" id="IPR051178">
    <property type="entry name" value="TfdA_dioxygenase"/>
</dbReference>
<feature type="non-terminal residue" evidence="7">
    <location>
        <position position="159"/>
    </location>
</feature>
<name>A0A382I3E7_9ZZZZ</name>
<reference evidence="7" key="1">
    <citation type="submission" date="2018-05" db="EMBL/GenBank/DDBJ databases">
        <authorList>
            <person name="Lanie J.A."/>
            <person name="Ng W.-L."/>
            <person name="Kazmierczak K.M."/>
            <person name="Andrzejewski T.M."/>
            <person name="Davidsen T.M."/>
            <person name="Wayne K.J."/>
            <person name="Tettelin H."/>
            <person name="Glass J.I."/>
            <person name="Rusch D."/>
            <person name="Podicherti R."/>
            <person name="Tsui H.-C.T."/>
            <person name="Winkler M.E."/>
        </authorList>
    </citation>
    <scope>NUCLEOTIDE SEQUENCE</scope>
</reference>
<evidence type="ECO:0000256" key="3">
    <source>
        <dbReference type="ARBA" id="ARBA00022964"/>
    </source>
</evidence>
<dbReference type="EMBL" id="UINC01064957">
    <property type="protein sequence ID" value="SVB94126.1"/>
    <property type="molecule type" value="Genomic_DNA"/>
</dbReference>
<comment type="similarity">
    <text evidence="1">Belongs to the TfdA dioxygenase family.</text>
</comment>
<gene>
    <name evidence="7" type="ORF">METZ01_LOCUS246980</name>
</gene>
<dbReference type="Pfam" id="PF02668">
    <property type="entry name" value="TauD"/>
    <property type="match status" value="1"/>
</dbReference>
<evidence type="ECO:0000256" key="4">
    <source>
        <dbReference type="ARBA" id="ARBA00023002"/>
    </source>
</evidence>
<protein>
    <recommendedName>
        <fullName evidence="6">TauD/TfdA-like domain-containing protein</fullName>
    </recommendedName>
</protein>